<dbReference type="CDD" id="cd01948">
    <property type="entry name" value="EAL"/>
    <property type="match status" value="1"/>
</dbReference>
<dbReference type="InterPro" id="IPR001633">
    <property type="entry name" value="EAL_dom"/>
</dbReference>
<dbReference type="Gene3D" id="3.20.20.450">
    <property type="entry name" value="EAL domain"/>
    <property type="match status" value="1"/>
</dbReference>
<dbReference type="Gene3D" id="3.30.70.270">
    <property type="match status" value="1"/>
</dbReference>
<keyword evidence="6" id="KW-1185">Reference proteome</keyword>
<evidence type="ECO:0000259" key="4">
    <source>
        <dbReference type="PROSITE" id="PS50887"/>
    </source>
</evidence>
<dbReference type="InterPro" id="IPR043128">
    <property type="entry name" value="Rev_trsase/Diguanyl_cyclase"/>
</dbReference>
<dbReference type="SUPFAM" id="SSF141868">
    <property type="entry name" value="EAL domain-like"/>
    <property type="match status" value="1"/>
</dbReference>
<sequence>MNDITRMGDVTQDLMDATAEAMIMVDTRGHIEHLSQAAGNLFGVEASACVGTHLTTLLAAGYDQEIRERLAELGNGGTSSNVSCYRVVARSSQGAEFPMALEIGETQLPEYRRLVCVCRDLSAQYENGFERQSAINLNRALFNAAVDGIITINSQGRIRSFNQAAETLFGFTRAEVLDQNVAMLMPEHYAKNHDSYIDNYLRTGEARIIGIGRDVVGQRKDGSRFPLHLSVGEAWHHDEKHFIGICHDLSDYHEALRKLALAEKRYKDIVHSQTQMICRVDSDLNITFVNRSFMDCLGKSHRELIGTPLYQFAIDNEAAIRDLLTQLFTSGGVRQLTVKMTMAAPPGNPQVEWTFTRPGTGNGDSIELQGFGVDISEREEARREANYFRNFDTVTGLYNKQAFMAALPAWAEAESTCSLIHIDLDNFGLVNQKHGFEAGDHMLREVAKRVRTIAGKNCLIARSGADDFLVAAPVSTLREVKNLTGRLASGIRRNLQVDGETLSIDAAMGVAFYPGDSDDIQHLPNLAESAMKDARTQREAIALFNKESHSQLRRRLDIEQALKRAMEEGIPHILLQPKYAIPSRRISGFEALIRWNDPELGPISPAEFVPLVEHAKLGQRFDRYVIRKAIAAIQDVAASSDRPLPVAVNITPPHFSSPDLAGFILDQLQRSGLSPHLLEVELTEGVFLTPNANVTNNLATLRAAGVSVAIDDFGTGYSSLSYIKNLQVDELKVDKSFTDELETHTGKTVLQAVVLIAKAFDLLVTAEGVETASQLTMLEEMGCDRVQGFYLSRPVSVSDACQLIRHSTEA</sequence>
<dbReference type="InterPro" id="IPR052155">
    <property type="entry name" value="Biofilm_reg_signaling"/>
</dbReference>
<dbReference type="InterPro" id="IPR035965">
    <property type="entry name" value="PAS-like_dom_sf"/>
</dbReference>
<dbReference type="SUPFAM" id="SSF55073">
    <property type="entry name" value="Nucleotide cyclase"/>
    <property type="match status" value="1"/>
</dbReference>
<dbReference type="InterPro" id="IPR013767">
    <property type="entry name" value="PAS_fold"/>
</dbReference>
<dbReference type="InterPro" id="IPR013656">
    <property type="entry name" value="PAS_4"/>
</dbReference>
<feature type="domain" description="GGDEF" evidence="4">
    <location>
        <begin position="415"/>
        <end position="546"/>
    </location>
</feature>
<keyword evidence="1" id="KW-0418">Kinase</keyword>
<feature type="domain" description="PAS" evidence="2">
    <location>
        <begin position="14"/>
        <end position="77"/>
    </location>
</feature>
<dbReference type="NCBIfam" id="TIGR00229">
    <property type="entry name" value="sensory_box"/>
    <property type="match status" value="3"/>
</dbReference>
<evidence type="ECO:0000259" key="3">
    <source>
        <dbReference type="PROSITE" id="PS50883"/>
    </source>
</evidence>
<dbReference type="SMART" id="SM00052">
    <property type="entry name" value="EAL"/>
    <property type="match status" value="1"/>
</dbReference>
<dbReference type="InterPro" id="IPR000160">
    <property type="entry name" value="GGDEF_dom"/>
</dbReference>
<dbReference type="InterPro" id="IPR000014">
    <property type="entry name" value="PAS"/>
</dbReference>
<dbReference type="Pfam" id="PF00989">
    <property type="entry name" value="PAS"/>
    <property type="match status" value="2"/>
</dbReference>
<dbReference type="SUPFAM" id="SSF55785">
    <property type="entry name" value="PYP-like sensor domain (PAS domain)"/>
    <property type="match status" value="3"/>
</dbReference>
<name>A0ABV8QKQ0_9GAMM</name>
<dbReference type="RefSeq" id="WP_379889941.1">
    <property type="nucleotide sequence ID" value="NZ_JBHSDI010000062.1"/>
</dbReference>
<dbReference type="PROSITE" id="PS50887">
    <property type="entry name" value="GGDEF"/>
    <property type="match status" value="1"/>
</dbReference>
<dbReference type="NCBIfam" id="TIGR00254">
    <property type="entry name" value="GGDEF"/>
    <property type="match status" value="1"/>
</dbReference>
<dbReference type="PANTHER" id="PTHR44757">
    <property type="entry name" value="DIGUANYLATE CYCLASE DGCP"/>
    <property type="match status" value="1"/>
</dbReference>
<evidence type="ECO:0000256" key="1">
    <source>
        <dbReference type="ARBA" id="ARBA00022777"/>
    </source>
</evidence>
<evidence type="ECO:0000313" key="5">
    <source>
        <dbReference type="EMBL" id="MFC4260922.1"/>
    </source>
</evidence>
<evidence type="ECO:0000313" key="6">
    <source>
        <dbReference type="Proteomes" id="UP001595798"/>
    </source>
</evidence>
<dbReference type="EMBL" id="JBHSDI010000062">
    <property type="protein sequence ID" value="MFC4260922.1"/>
    <property type="molecule type" value="Genomic_DNA"/>
</dbReference>
<proteinExistence type="predicted"/>
<dbReference type="InterPro" id="IPR035919">
    <property type="entry name" value="EAL_sf"/>
</dbReference>
<dbReference type="CDD" id="cd00130">
    <property type="entry name" value="PAS"/>
    <property type="match status" value="3"/>
</dbReference>
<keyword evidence="1" id="KW-0808">Transferase</keyword>
<dbReference type="Gene3D" id="3.30.450.20">
    <property type="entry name" value="PAS domain"/>
    <property type="match status" value="3"/>
</dbReference>
<dbReference type="PROSITE" id="PS50883">
    <property type="entry name" value="EAL"/>
    <property type="match status" value="1"/>
</dbReference>
<dbReference type="SMART" id="SM00091">
    <property type="entry name" value="PAS"/>
    <property type="match status" value="3"/>
</dbReference>
<dbReference type="Pfam" id="PF00563">
    <property type="entry name" value="EAL"/>
    <property type="match status" value="1"/>
</dbReference>
<dbReference type="Proteomes" id="UP001595798">
    <property type="component" value="Unassembled WGS sequence"/>
</dbReference>
<dbReference type="InterPro" id="IPR029787">
    <property type="entry name" value="Nucleotide_cyclase"/>
</dbReference>
<organism evidence="5 6">
    <name type="scientific">Marinobacter lacisalsi</name>
    <dbReference type="NCBI Taxonomy" id="475979"/>
    <lineage>
        <taxon>Bacteria</taxon>
        <taxon>Pseudomonadati</taxon>
        <taxon>Pseudomonadota</taxon>
        <taxon>Gammaproteobacteria</taxon>
        <taxon>Pseudomonadales</taxon>
        <taxon>Marinobacteraceae</taxon>
        <taxon>Marinobacter</taxon>
    </lineage>
</organism>
<dbReference type="SMART" id="SM00267">
    <property type="entry name" value="GGDEF"/>
    <property type="match status" value="1"/>
</dbReference>
<dbReference type="PANTHER" id="PTHR44757:SF2">
    <property type="entry name" value="BIOFILM ARCHITECTURE MAINTENANCE PROTEIN MBAA"/>
    <property type="match status" value="1"/>
</dbReference>
<dbReference type="Pfam" id="PF00990">
    <property type="entry name" value="GGDEF"/>
    <property type="match status" value="1"/>
</dbReference>
<dbReference type="Pfam" id="PF08448">
    <property type="entry name" value="PAS_4"/>
    <property type="match status" value="1"/>
</dbReference>
<comment type="caution">
    <text evidence="5">The sequence shown here is derived from an EMBL/GenBank/DDBJ whole genome shotgun (WGS) entry which is preliminary data.</text>
</comment>
<feature type="domain" description="PAS" evidence="2">
    <location>
        <begin position="262"/>
        <end position="331"/>
    </location>
</feature>
<gene>
    <name evidence="5" type="ORF">ACFOZ5_18030</name>
</gene>
<dbReference type="PROSITE" id="PS50112">
    <property type="entry name" value="PAS"/>
    <property type="match status" value="3"/>
</dbReference>
<accession>A0ABV8QKQ0</accession>
<feature type="domain" description="EAL" evidence="3">
    <location>
        <begin position="555"/>
        <end position="808"/>
    </location>
</feature>
<evidence type="ECO:0000259" key="2">
    <source>
        <dbReference type="PROSITE" id="PS50112"/>
    </source>
</evidence>
<reference evidence="6" key="1">
    <citation type="journal article" date="2019" name="Int. J. Syst. Evol. Microbiol.">
        <title>The Global Catalogue of Microorganisms (GCM) 10K type strain sequencing project: providing services to taxonomists for standard genome sequencing and annotation.</title>
        <authorList>
            <consortium name="The Broad Institute Genomics Platform"/>
            <consortium name="The Broad Institute Genome Sequencing Center for Infectious Disease"/>
            <person name="Wu L."/>
            <person name="Ma J."/>
        </authorList>
    </citation>
    <scope>NUCLEOTIDE SEQUENCE [LARGE SCALE GENOMIC DNA]</scope>
    <source>
        <strain evidence="6">CECT 7297</strain>
    </source>
</reference>
<dbReference type="CDD" id="cd01949">
    <property type="entry name" value="GGDEF"/>
    <property type="match status" value="1"/>
</dbReference>
<protein>
    <submittedName>
        <fullName evidence="5">EAL domain-containing protein</fullName>
    </submittedName>
</protein>
<feature type="domain" description="PAS" evidence="2">
    <location>
        <begin position="139"/>
        <end position="204"/>
    </location>
</feature>